<dbReference type="PANTHER" id="PTHR33627">
    <property type="entry name" value="TRANSPOSASE"/>
    <property type="match status" value="1"/>
</dbReference>
<dbReference type="RefSeq" id="WP_277858971.1">
    <property type="nucleotide sequence ID" value="NZ_JARRAG010000001.1"/>
</dbReference>
<evidence type="ECO:0000313" key="3">
    <source>
        <dbReference type="EMBL" id="MDG3007584.1"/>
    </source>
</evidence>
<dbReference type="EMBL" id="JARRAG010000001">
    <property type="protein sequence ID" value="MDG3002607.1"/>
    <property type="molecule type" value="Genomic_DNA"/>
</dbReference>
<evidence type="ECO:0000259" key="1">
    <source>
        <dbReference type="Pfam" id="PF13546"/>
    </source>
</evidence>
<dbReference type="NCBIfam" id="NF033540">
    <property type="entry name" value="transpos_IS701"/>
    <property type="match status" value="1"/>
</dbReference>
<name>A0ABT6FJ56_9BACT</name>
<evidence type="ECO:0000313" key="4">
    <source>
        <dbReference type="Proteomes" id="UP001216907"/>
    </source>
</evidence>
<dbReference type="InterPro" id="IPR012337">
    <property type="entry name" value="RNaseH-like_sf"/>
</dbReference>
<dbReference type="PANTHER" id="PTHR33627:SF1">
    <property type="entry name" value="TRANSPOSASE"/>
    <property type="match status" value="1"/>
</dbReference>
<dbReference type="EMBL" id="JARRAG010000002">
    <property type="protein sequence ID" value="MDG3007584.1"/>
    <property type="molecule type" value="Genomic_DNA"/>
</dbReference>
<dbReference type="SUPFAM" id="SSF53098">
    <property type="entry name" value="Ribonuclease H-like"/>
    <property type="match status" value="1"/>
</dbReference>
<dbReference type="Proteomes" id="UP001216907">
    <property type="component" value="Unassembled WGS sequence"/>
</dbReference>
<comment type="caution">
    <text evidence="3">The sequence shown here is derived from an EMBL/GenBank/DDBJ whole genome shotgun (WGS) entry which is preliminary data.</text>
</comment>
<sequence length="386" mass="42366">MASTGSVVTAEDVHVWGEQLDQVARRIGARFARSETRDRVRACLEGLLAPVRRKNSWRIAEQIGEAAPYGVQHLLGRADWDPDAVRDDLRAHVVDALGEPDAVLILDETGFLKKGARSAGVARQYTGTAGRIENAQVGVFLAYASRHGAAFLDRALYLPKEWTDDPERCEAAGVPEATEFAAKIRLAKRMLERALAAGTPAAWVVGDEVYGAWELRRWLEERKRPYVLGVRADQYLPAGRPTTATALAGALTGRSRRTVEVAAGSKGPRRYAWARAEVDHDLGPEWRRWLLVRKGLDERGELAYYIAAAPARTPLAALARAAGARWAIEGAFEAAKQEVGLAGYEVRSWTGWHRHVTLALLAHAVLAAVRRLADGPPKERRTGPRS</sequence>
<dbReference type="Pfam" id="PF13546">
    <property type="entry name" value="DDE_5"/>
    <property type="match status" value="1"/>
</dbReference>
<protein>
    <submittedName>
        <fullName evidence="3">IS701 family transposase</fullName>
    </submittedName>
</protein>
<organism evidence="3 4">
    <name type="scientific">Paludisphaera mucosa</name>
    <dbReference type="NCBI Taxonomy" id="3030827"/>
    <lineage>
        <taxon>Bacteria</taxon>
        <taxon>Pseudomonadati</taxon>
        <taxon>Planctomycetota</taxon>
        <taxon>Planctomycetia</taxon>
        <taxon>Isosphaerales</taxon>
        <taxon>Isosphaeraceae</taxon>
        <taxon>Paludisphaera</taxon>
    </lineage>
</organism>
<proteinExistence type="predicted"/>
<dbReference type="InterPro" id="IPR038721">
    <property type="entry name" value="IS701-like_DDE_dom"/>
</dbReference>
<evidence type="ECO:0000313" key="2">
    <source>
        <dbReference type="EMBL" id="MDG3002607.1"/>
    </source>
</evidence>
<gene>
    <name evidence="2" type="ORF">PZE19_02310</name>
    <name evidence="3" type="ORF">PZE19_27795</name>
</gene>
<reference evidence="3 4" key="1">
    <citation type="submission" date="2023-03" db="EMBL/GenBank/DDBJ databases">
        <title>Paludisphaera mucosa sp. nov. a novel planctomycete from northern fen.</title>
        <authorList>
            <person name="Ivanova A."/>
        </authorList>
    </citation>
    <scope>NUCLEOTIDE SEQUENCE [LARGE SCALE GENOMIC DNA]</scope>
    <source>
        <strain evidence="3 4">Pla2</strain>
    </source>
</reference>
<feature type="domain" description="Transposase IS701-like DDE" evidence="1">
    <location>
        <begin position="30"/>
        <end position="273"/>
    </location>
</feature>
<keyword evidence="4" id="KW-1185">Reference proteome</keyword>
<dbReference type="InterPro" id="IPR039365">
    <property type="entry name" value="IS701-like"/>
</dbReference>
<accession>A0ABT6FJ56</accession>